<dbReference type="EMBL" id="LS974202">
    <property type="protein sequence ID" value="SSC12409.1"/>
    <property type="molecule type" value="Genomic_DNA"/>
</dbReference>
<proteinExistence type="predicted"/>
<keyword evidence="2" id="KW-0732">Signal</keyword>
<keyword evidence="4" id="KW-1185">Reference proteome</keyword>
<feature type="chain" id="PRO_5030615602" evidence="2">
    <location>
        <begin position="21"/>
        <end position="442"/>
    </location>
</feature>
<sequence length="442" mass="47975">MRKALVLVSLFLLVISCALAISVDDFLPPVQGGSTELSETASVTSSADDEVVSLDLQDGFNYASKLIWEEQQGDGFKAVVFPSGTGYIAGATSSYSVYENINATLIAKRAAYMTAYYLAKGYLAQGLNGYFTRKKKALESSIVSLDDTEKNIGGFYEFQFEKVEQVVEAMLRGYVTYEVKDIAGEKSGKVYVSIVISPKTLAAVNQVSDGVISSADLATSLQFILNDIEAGIVPPIGGKVIYVPEAGTTAVVAFGSAIARHSSNEVLANEYKKAAIETARMRATQTLVDILKGDINIWKSGFEERTLRAEFENMDEVITKADELRNSRSDSVAETMSSEFLNLFSRDKNYESVSSGIVPAGTMIRIAMEESIEKNGYGWVFAIAVYYPELELPMQQIIAAMEGKPVVTEQPIKETTTGEKKESGTSENPQGPTGPVSSDDKY</sequence>
<feature type="region of interest" description="Disordered" evidence="1">
    <location>
        <begin position="405"/>
        <end position="442"/>
    </location>
</feature>
<dbReference type="PROSITE" id="PS51257">
    <property type="entry name" value="PROKAR_LIPOPROTEIN"/>
    <property type="match status" value="1"/>
</dbReference>
<dbReference type="KEGG" id="minf:MESINF_0960"/>
<evidence type="ECO:0000313" key="4">
    <source>
        <dbReference type="Proteomes" id="UP000250796"/>
    </source>
</evidence>
<evidence type="ECO:0000256" key="2">
    <source>
        <dbReference type="SAM" id="SignalP"/>
    </source>
</evidence>
<gene>
    <name evidence="3" type="ORF">MESINF_0960</name>
</gene>
<dbReference type="Proteomes" id="UP000250796">
    <property type="component" value="Chromosome MESINF"/>
</dbReference>
<reference evidence="3 4" key="1">
    <citation type="submission" date="2017-01" db="EMBL/GenBank/DDBJ databases">
        <authorList>
            <person name="Erauso G."/>
        </authorList>
    </citation>
    <scope>NUCLEOTIDE SEQUENCE [LARGE SCALE GENOMIC DNA]</scope>
    <source>
        <strain evidence="3">MESINF1</strain>
    </source>
</reference>
<feature type="signal peptide" evidence="2">
    <location>
        <begin position="1"/>
        <end position="20"/>
    </location>
</feature>
<accession>A0A7Z7LE91</accession>
<dbReference type="RefSeq" id="WP_169698740.1">
    <property type="nucleotide sequence ID" value="NZ_LS974202.1"/>
</dbReference>
<protein>
    <submittedName>
        <fullName evidence="3">Uncharacterized protein</fullName>
    </submittedName>
</protein>
<organism evidence="3 4">
    <name type="scientific">Mesotoga infera</name>
    <dbReference type="NCBI Taxonomy" id="1236046"/>
    <lineage>
        <taxon>Bacteria</taxon>
        <taxon>Thermotogati</taxon>
        <taxon>Thermotogota</taxon>
        <taxon>Thermotogae</taxon>
        <taxon>Kosmotogales</taxon>
        <taxon>Kosmotogaceae</taxon>
        <taxon>Mesotoga</taxon>
    </lineage>
</organism>
<dbReference type="AlphaFoldDB" id="A0A7Z7LE91"/>
<evidence type="ECO:0000313" key="3">
    <source>
        <dbReference type="EMBL" id="SSC12409.1"/>
    </source>
</evidence>
<name>A0A7Z7LE91_9BACT</name>
<evidence type="ECO:0000256" key="1">
    <source>
        <dbReference type="SAM" id="MobiDB-lite"/>
    </source>
</evidence>